<gene>
    <name evidence="2" type="ORF">SCLCIDRAFT_28268</name>
</gene>
<proteinExistence type="predicted"/>
<dbReference type="EMBL" id="KN822089">
    <property type="protein sequence ID" value="KIM58241.1"/>
    <property type="molecule type" value="Genomic_DNA"/>
</dbReference>
<reference evidence="2 3" key="1">
    <citation type="submission" date="2014-04" db="EMBL/GenBank/DDBJ databases">
        <authorList>
            <consortium name="DOE Joint Genome Institute"/>
            <person name="Kuo A."/>
            <person name="Kohler A."/>
            <person name="Nagy L.G."/>
            <person name="Floudas D."/>
            <person name="Copeland A."/>
            <person name="Barry K.W."/>
            <person name="Cichocki N."/>
            <person name="Veneault-Fourrey C."/>
            <person name="LaButti K."/>
            <person name="Lindquist E.A."/>
            <person name="Lipzen A."/>
            <person name="Lundell T."/>
            <person name="Morin E."/>
            <person name="Murat C."/>
            <person name="Sun H."/>
            <person name="Tunlid A."/>
            <person name="Henrissat B."/>
            <person name="Grigoriev I.V."/>
            <person name="Hibbett D.S."/>
            <person name="Martin F."/>
            <person name="Nordberg H.P."/>
            <person name="Cantor M.N."/>
            <person name="Hua S.X."/>
        </authorList>
    </citation>
    <scope>NUCLEOTIDE SEQUENCE [LARGE SCALE GENOMIC DNA]</scope>
    <source>
        <strain evidence="2 3">Foug A</strain>
    </source>
</reference>
<feature type="region of interest" description="Disordered" evidence="1">
    <location>
        <begin position="1"/>
        <end position="33"/>
    </location>
</feature>
<evidence type="ECO:0000256" key="1">
    <source>
        <dbReference type="SAM" id="MobiDB-lite"/>
    </source>
</evidence>
<dbReference type="InParanoid" id="A0A0C3DQH1"/>
<sequence length="331" mass="35809">MTQTGRSTRTGSPIVGPQISTNSTNRLSTRSSPSTIQDIVNAPDQKIQSTETSRKFLNDIALTELMEPMTPSHLTHVLFYISQLKGVMPTACSAIRATVFILHDLDLLTQADEIISKITPHLKLSIVAAIAPHAGSLLTTSEKLDALNTSLTESCTKLNPSNTAASQSNNTAIEENTTRLQQLTSEMSVVKALATSMKDLITSHNATPQCPSYKEALVNHSNPLIDTCPPQDRTRAQAAIKERQVLINLSRDHLVSKQICSRKELITLFQTALTSILVDSTPNLGLKSLMVLHNGGILLELPSKEAAQWVTDSTHLKSLTVATGGDLSIKT</sequence>
<name>A0A0C3DQH1_9AGAM</name>
<reference evidence="3" key="2">
    <citation type="submission" date="2015-01" db="EMBL/GenBank/DDBJ databases">
        <title>Evolutionary Origins and Diversification of the Mycorrhizal Mutualists.</title>
        <authorList>
            <consortium name="DOE Joint Genome Institute"/>
            <consortium name="Mycorrhizal Genomics Consortium"/>
            <person name="Kohler A."/>
            <person name="Kuo A."/>
            <person name="Nagy L.G."/>
            <person name="Floudas D."/>
            <person name="Copeland A."/>
            <person name="Barry K.W."/>
            <person name="Cichocki N."/>
            <person name="Veneault-Fourrey C."/>
            <person name="LaButti K."/>
            <person name="Lindquist E.A."/>
            <person name="Lipzen A."/>
            <person name="Lundell T."/>
            <person name="Morin E."/>
            <person name="Murat C."/>
            <person name="Riley R."/>
            <person name="Ohm R."/>
            <person name="Sun H."/>
            <person name="Tunlid A."/>
            <person name="Henrissat B."/>
            <person name="Grigoriev I.V."/>
            <person name="Hibbett D.S."/>
            <person name="Martin F."/>
        </authorList>
    </citation>
    <scope>NUCLEOTIDE SEQUENCE [LARGE SCALE GENOMIC DNA]</scope>
    <source>
        <strain evidence="3">Foug A</strain>
    </source>
</reference>
<accession>A0A0C3DQH1</accession>
<dbReference type="Proteomes" id="UP000053989">
    <property type="component" value="Unassembled WGS sequence"/>
</dbReference>
<organism evidence="2 3">
    <name type="scientific">Scleroderma citrinum Foug A</name>
    <dbReference type="NCBI Taxonomy" id="1036808"/>
    <lineage>
        <taxon>Eukaryota</taxon>
        <taxon>Fungi</taxon>
        <taxon>Dikarya</taxon>
        <taxon>Basidiomycota</taxon>
        <taxon>Agaricomycotina</taxon>
        <taxon>Agaricomycetes</taxon>
        <taxon>Agaricomycetidae</taxon>
        <taxon>Boletales</taxon>
        <taxon>Sclerodermatineae</taxon>
        <taxon>Sclerodermataceae</taxon>
        <taxon>Scleroderma</taxon>
    </lineage>
</organism>
<dbReference type="AlphaFoldDB" id="A0A0C3DQH1"/>
<feature type="compositionally biased region" description="Polar residues" evidence="1">
    <location>
        <begin position="1"/>
        <end position="11"/>
    </location>
</feature>
<feature type="compositionally biased region" description="Low complexity" evidence="1">
    <location>
        <begin position="20"/>
        <end position="33"/>
    </location>
</feature>
<keyword evidence="3" id="KW-1185">Reference proteome</keyword>
<evidence type="ECO:0000313" key="3">
    <source>
        <dbReference type="Proteomes" id="UP000053989"/>
    </source>
</evidence>
<evidence type="ECO:0000313" key="2">
    <source>
        <dbReference type="EMBL" id="KIM58241.1"/>
    </source>
</evidence>
<dbReference type="OrthoDB" id="4230923at2759"/>
<protein>
    <submittedName>
        <fullName evidence="2">Uncharacterized protein</fullName>
    </submittedName>
</protein>
<dbReference type="HOGENOM" id="CLU_031133_1_0_1"/>